<feature type="compositionally biased region" description="Polar residues" evidence="2">
    <location>
        <begin position="61"/>
        <end position="97"/>
    </location>
</feature>
<dbReference type="PANTHER" id="PTHR48029:SF1">
    <property type="entry name" value="NUCLEOLAR PROTEIN 8"/>
    <property type="match status" value="1"/>
</dbReference>
<dbReference type="eggNOG" id="KOG4365">
    <property type="taxonomic scope" value="Eukaryota"/>
</dbReference>
<feature type="compositionally biased region" description="Polar residues" evidence="2">
    <location>
        <begin position="115"/>
        <end position="130"/>
    </location>
</feature>
<name>H0W0R6_CAVPO</name>
<dbReference type="VEuPathDB" id="HostDB:ENSCPOG00000027360"/>
<feature type="compositionally biased region" description="Basic and acidic residues" evidence="2">
    <location>
        <begin position="508"/>
        <end position="523"/>
    </location>
</feature>
<feature type="compositionally biased region" description="Polar residues" evidence="2">
    <location>
        <begin position="219"/>
        <end position="235"/>
    </location>
</feature>
<keyword evidence="1" id="KW-0694">RNA-binding</keyword>
<feature type="region of interest" description="Disordered" evidence="2">
    <location>
        <begin position="318"/>
        <end position="352"/>
    </location>
</feature>
<dbReference type="GeneTree" id="ENSGT00390000004860"/>
<dbReference type="HOGENOM" id="CLU_008415_0_0_1"/>
<accession>H0W0R6</accession>
<feature type="region of interest" description="Disordered" evidence="2">
    <location>
        <begin position="823"/>
        <end position="861"/>
    </location>
</feature>
<reference evidence="4" key="1">
    <citation type="journal article" date="2011" name="Nature">
        <title>A high-resolution map of human evolutionary constraint using 29 mammals.</title>
        <authorList>
            <person name="Lindblad-Toh K."/>
            <person name="Garber M."/>
            <person name="Zuk O."/>
            <person name="Lin M.F."/>
            <person name="Parker B.J."/>
            <person name="Washietl S."/>
            <person name="Kheradpour P."/>
            <person name="Ernst J."/>
            <person name="Jordan G."/>
            <person name="Mauceli E."/>
            <person name="Ward L.D."/>
            <person name="Lowe C.B."/>
            <person name="Holloway A.K."/>
            <person name="Clamp M."/>
            <person name="Gnerre S."/>
            <person name="Alfoldi J."/>
            <person name="Beal K."/>
            <person name="Chang J."/>
            <person name="Clawson H."/>
            <person name="Cuff J."/>
            <person name="Di Palma F."/>
            <person name="Fitzgerald S."/>
            <person name="Flicek P."/>
            <person name="Guttman M."/>
            <person name="Hubisz M.J."/>
            <person name="Jaffe D.B."/>
            <person name="Jungreis I."/>
            <person name="Kent W.J."/>
            <person name="Kostka D."/>
            <person name="Lara M."/>
            <person name="Martins A.L."/>
            <person name="Massingham T."/>
            <person name="Moltke I."/>
            <person name="Raney B.J."/>
            <person name="Rasmussen M.D."/>
            <person name="Robinson J."/>
            <person name="Stark A."/>
            <person name="Vilella A.J."/>
            <person name="Wen J."/>
            <person name="Xie X."/>
            <person name="Zody M.C."/>
            <person name="Baldwin J."/>
            <person name="Bloom T."/>
            <person name="Chin C.W."/>
            <person name="Heiman D."/>
            <person name="Nicol R."/>
            <person name="Nusbaum C."/>
            <person name="Young S."/>
            <person name="Wilkinson J."/>
            <person name="Worley K.C."/>
            <person name="Kovar C.L."/>
            <person name="Muzny D.M."/>
            <person name="Gibbs R.A."/>
            <person name="Cree A."/>
            <person name="Dihn H.H."/>
            <person name="Fowler G."/>
            <person name="Jhangiani S."/>
            <person name="Joshi V."/>
            <person name="Lee S."/>
            <person name="Lewis L.R."/>
            <person name="Nazareth L.V."/>
            <person name="Okwuonu G."/>
            <person name="Santibanez J."/>
            <person name="Warren W.C."/>
            <person name="Mardis E.R."/>
            <person name="Weinstock G.M."/>
            <person name="Wilson R.K."/>
            <person name="Delehaunty K."/>
            <person name="Dooling D."/>
            <person name="Fronik C."/>
            <person name="Fulton L."/>
            <person name="Fulton B."/>
            <person name="Graves T."/>
            <person name="Minx P."/>
            <person name="Sodergren E."/>
            <person name="Birney E."/>
            <person name="Margulies E.H."/>
            <person name="Herrero J."/>
            <person name="Green E.D."/>
            <person name="Haussler D."/>
            <person name="Siepel A."/>
            <person name="Goldman N."/>
            <person name="Pollard K.S."/>
            <person name="Pedersen J.S."/>
            <person name="Lander E.S."/>
            <person name="Kellis M."/>
        </authorList>
    </citation>
    <scope>NUCLEOTIDE SEQUENCE [LARGE SCALE GENOMIC DNA]</scope>
    <source>
        <strain evidence="4">2N</strain>
    </source>
</reference>
<feature type="compositionally biased region" description="Basic and acidic residues" evidence="2">
    <location>
        <begin position="770"/>
        <end position="786"/>
    </location>
</feature>
<feature type="compositionally biased region" description="Basic and acidic residues" evidence="2">
    <location>
        <begin position="824"/>
        <end position="833"/>
    </location>
</feature>
<feature type="compositionally biased region" description="Acidic residues" evidence="2">
    <location>
        <begin position="656"/>
        <end position="668"/>
    </location>
</feature>
<feature type="region of interest" description="Disordered" evidence="2">
    <location>
        <begin position="770"/>
        <end position="800"/>
    </location>
</feature>
<feature type="region of interest" description="Disordered" evidence="2">
    <location>
        <begin position="216"/>
        <end position="299"/>
    </location>
</feature>
<dbReference type="Ensembl" id="ENSCPOT00000024179.2">
    <property type="protein sequence ID" value="ENSCPOP00000016554.2"/>
    <property type="gene ID" value="ENSCPOG00000027360.2"/>
</dbReference>
<dbReference type="Bgee" id="ENSCPOG00000027360">
    <property type="expression patterns" value="Expressed in cerebellum and 13 other cell types or tissues"/>
</dbReference>
<protein>
    <submittedName>
        <fullName evidence="3">Nucleolar protein 8</fullName>
    </submittedName>
</protein>
<feature type="compositionally biased region" description="Basic and acidic residues" evidence="2">
    <location>
        <begin position="464"/>
        <end position="483"/>
    </location>
</feature>
<dbReference type="GO" id="GO:1902570">
    <property type="term" value="P:protein localization to nucleolus"/>
    <property type="evidence" value="ECO:0007669"/>
    <property type="project" value="TreeGrafter"/>
</dbReference>
<dbReference type="InParanoid" id="H0W0R6"/>
<dbReference type="AlphaFoldDB" id="H0W0R6"/>
<feature type="compositionally biased region" description="Polar residues" evidence="2">
    <location>
        <begin position="555"/>
        <end position="567"/>
    </location>
</feature>
<dbReference type="OMA" id="RNIMKYD"/>
<reference evidence="3" key="2">
    <citation type="submission" date="2025-08" db="UniProtKB">
        <authorList>
            <consortium name="Ensembl"/>
        </authorList>
    </citation>
    <scope>IDENTIFICATION</scope>
    <source>
        <strain evidence="3">2N</strain>
    </source>
</reference>
<dbReference type="EMBL" id="AAKN02038452">
    <property type="status" value="NOT_ANNOTATED_CDS"/>
    <property type="molecule type" value="Genomic_DNA"/>
</dbReference>
<feature type="region of interest" description="Disordered" evidence="2">
    <location>
        <begin position="701"/>
        <end position="729"/>
    </location>
</feature>
<sequence length="958" mass="107200">MKYDPSKYCHNLKKIGEDFTDTVPVTSLTWKLEGGDDPMSKKRRGEFADFHGPPKKIRTVQKFQGSTVHPRTNGAVENNGSPQQRAAQKAPPNSITFPKSHPIPDSDAQKPKNIPCQTSGLETVRKINSMSDDDIDSEDELRIMIAKEEKLQRSSRSSIRESENDAFEVVRDDFKPEVHKRHSASSQCMNDVSHNVSDNIMGSDCEYDSGDTDEIIAMNKNSGKVKNSTEFSQTEKPTHKNSFKKKELSNHCNKVQRNKNSQESALRHAVKPLNHKSPSGSSSSDSEESEGDEEYETMIKNCPRVNLTLADLEELAASNLEAPEAAEGRDPQSKTTCQLNGASKTPRGSYPGKQCICPEEILASLLKEENTYGKQKPKEDENKPKFQAFKGIGCLYRKESVKKTLNVASNNISEKQSPLKHGDSNSVSLENGLPRANGSPSTLTAWQHTKKMNGPNHIQPQRQFVHETRDHKVLSPSSSDKEGGNLVSSLLPLKGKKSLSLGSKIHKVGFDEDSCHGTQQREESSEEEESDSSGLTAPGDPPRRSPREDPRESTADFSLSVSNSSGMAAQAKPAEDNQKRLAAVEARQKAKEAQKKLVHNALANLDGPPQDRSTHIVFGSDSENEIEETSMQEQNLPGEQLIKEPMAKASGKLFDSDEDKESDSEDDGDRFRIKPQFEGRAGQKLMDLQLHFGSDDRFRMDSRFLESDSEEEQEEVNEKTAEEEELASEKKKALNVMQNVLNINVNNTTSKGPVAAKKFKDIIHYDPTRHDHVTYERTKDEKPKESKAKRKKKREEAEKLPEVSKDMYYNIATDLKEIFQATKDTGEKEDSASQHKACGMEEGEEEEEKEEVHSAAALRREAEPPNGFMFSFFDSDSKDVKEETYKAETVKPGKIVWQGDPRFQDSSSEEEDVPEETANPKPSPEKVSFLEKENTRFFFFSKNDERLHGKPLFLLSGA</sequence>
<dbReference type="GO" id="GO:0005730">
    <property type="term" value="C:nucleolus"/>
    <property type="evidence" value="ECO:0007669"/>
    <property type="project" value="TreeGrafter"/>
</dbReference>
<dbReference type="PANTHER" id="PTHR48029">
    <property type="entry name" value="NUCLEOLAR PROTEIN 8"/>
    <property type="match status" value="1"/>
</dbReference>
<organism evidence="3 4">
    <name type="scientific">Cavia porcellus</name>
    <name type="common">Guinea pig</name>
    <dbReference type="NCBI Taxonomy" id="10141"/>
    <lineage>
        <taxon>Eukaryota</taxon>
        <taxon>Metazoa</taxon>
        <taxon>Chordata</taxon>
        <taxon>Craniata</taxon>
        <taxon>Vertebrata</taxon>
        <taxon>Euteleostomi</taxon>
        <taxon>Mammalia</taxon>
        <taxon>Eutheria</taxon>
        <taxon>Euarchontoglires</taxon>
        <taxon>Glires</taxon>
        <taxon>Rodentia</taxon>
        <taxon>Hystricomorpha</taxon>
        <taxon>Caviidae</taxon>
        <taxon>Cavia</taxon>
    </lineage>
</organism>
<feature type="compositionally biased region" description="Polar residues" evidence="2">
    <location>
        <begin position="250"/>
        <end position="264"/>
    </location>
</feature>
<keyword evidence="4" id="KW-1185">Reference proteome</keyword>
<dbReference type="GO" id="GO:0003723">
    <property type="term" value="F:RNA binding"/>
    <property type="evidence" value="ECO:0007669"/>
    <property type="project" value="UniProtKB-KW"/>
</dbReference>
<feature type="region of interest" description="Disordered" evidence="2">
    <location>
        <begin position="896"/>
        <end position="927"/>
    </location>
</feature>
<feature type="compositionally biased region" description="Acidic residues" evidence="2">
    <location>
        <begin position="707"/>
        <end position="726"/>
    </location>
</feature>
<dbReference type="STRING" id="10141.ENSCPOP00000016554"/>
<feature type="region of interest" description="Disordered" evidence="2">
    <location>
        <begin position="410"/>
        <end position="594"/>
    </location>
</feature>
<feature type="region of interest" description="Disordered" evidence="2">
    <location>
        <begin position="32"/>
        <end position="133"/>
    </location>
</feature>
<feature type="compositionally biased region" description="Polar residues" evidence="2">
    <location>
        <begin position="438"/>
        <end position="447"/>
    </location>
</feature>
<proteinExistence type="predicted"/>
<feature type="compositionally biased region" description="Low complexity" evidence="2">
    <location>
        <begin position="488"/>
        <end position="503"/>
    </location>
</feature>
<feature type="compositionally biased region" description="Polar residues" evidence="2">
    <location>
        <begin position="333"/>
        <end position="343"/>
    </location>
</feature>
<dbReference type="Proteomes" id="UP000005447">
    <property type="component" value="Unassembled WGS sequence"/>
</dbReference>
<feature type="region of interest" description="Disordered" evidence="2">
    <location>
        <begin position="621"/>
        <end position="680"/>
    </location>
</feature>
<feature type="compositionally biased region" description="Basic and acidic residues" evidence="2">
    <location>
        <begin position="541"/>
        <end position="554"/>
    </location>
</feature>
<feature type="compositionally biased region" description="Basic and acidic residues" evidence="2">
    <location>
        <begin position="850"/>
        <end position="861"/>
    </location>
</feature>
<evidence type="ECO:0000313" key="3">
    <source>
        <dbReference type="Ensembl" id="ENSCPOP00000016554.2"/>
    </source>
</evidence>
<dbReference type="FunCoup" id="H0W0R6">
    <property type="interactions" value="2998"/>
</dbReference>
<reference evidence="3" key="3">
    <citation type="submission" date="2025-09" db="UniProtKB">
        <authorList>
            <consortium name="Ensembl"/>
        </authorList>
    </citation>
    <scope>IDENTIFICATION</scope>
    <source>
        <strain evidence="3">2N</strain>
    </source>
</reference>
<feature type="compositionally biased region" description="Acidic residues" evidence="2">
    <location>
        <begin position="285"/>
        <end position="296"/>
    </location>
</feature>
<evidence type="ECO:0000313" key="4">
    <source>
        <dbReference type="Proteomes" id="UP000005447"/>
    </source>
</evidence>
<evidence type="ECO:0000256" key="1">
    <source>
        <dbReference type="ARBA" id="ARBA00022884"/>
    </source>
</evidence>
<evidence type="ECO:0000256" key="2">
    <source>
        <dbReference type="SAM" id="MobiDB-lite"/>
    </source>
</evidence>